<gene>
    <name evidence="1" type="ORF">LITE_LOCUS40977</name>
</gene>
<protein>
    <submittedName>
        <fullName evidence="1">Uncharacterized protein</fullName>
    </submittedName>
</protein>
<organism evidence="1 2">
    <name type="scientific">Linum tenue</name>
    <dbReference type="NCBI Taxonomy" id="586396"/>
    <lineage>
        <taxon>Eukaryota</taxon>
        <taxon>Viridiplantae</taxon>
        <taxon>Streptophyta</taxon>
        <taxon>Embryophyta</taxon>
        <taxon>Tracheophyta</taxon>
        <taxon>Spermatophyta</taxon>
        <taxon>Magnoliopsida</taxon>
        <taxon>eudicotyledons</taxon>
        <taxon>Gunneridae</taxon>
        <taxon>Pentapetalae</taxon>
        <taxon>rosids</taxon>
        <taxon>fabids</taxon>
        <taxon>Malpighiales</taxon>
        <taxon>Linaceae</taxon>
        <taxon>Linum</taxon>
    </lineage>
</organism>
<sequence length="87" mass="10516">MTEDVKAYYQELEASNIPKRYTHCLDLDQFEYNDWLAAQCGSSGSEQWRKKMYVATRENRKLRPETYREEWGDHDSVSEAYKDFSRY</sequence>
<evidence type="ECO:0000313" key="1">
    <source>
        <dbReference type="EMBL" id="CAI0477050.1"/>
    </source>
</evidence>
<name>A0AAV0Q094_9ROSI</name>
<comment type="caution">
    <text evidence="1">The sequence shown here is derived from an EMBL/GenBank/DDBJ whole genome shotgun (WGS) entry which is preliminary data.</text>
</comment>
<dbReference type="Proteomes" id="UP001154282">
    <property type="component" value="Unassembled WGS sequence"/>
</dbReference>
<dbReference type="AlphaFoldDB" id="A0AAV0Q094"/>
<proteinExistence type="predicted"/>
<reference evidence="1" key="1">
    <citation type="submission" date="2022-08" db="EMBL/GenBank/DDBJ databases">
        <authorList>
            <person name="Gutierrez-Valencia J."/>
        </authorList>
    </citation>
    <scope>NUCLEOTIDE SEQUENCE</scope>
</reference>
<accession>A0AAV0Q094</accession>
<dbReference type="EMBL" id="CAMGYJ010000009">
    <property type="protein sequence ID" value="CAI0477050.1"/>
    <property type="molecule type" value="Genomic_DNA"/>
</dbReference>
<evidence type="ECO:0000313" key="2">
    <source>
        <dbReference type="Proteomes" id="UP001154282"/>
    </source>
</evidence>
<keyword evidence="2" id="KW-1185">Reference proteome</keyword>